<feature type="domain" description="Amidohydrolase-related" evidence="3">
    <location>
        <begin position="123"/>
        <end position="408"/>
    </location>
</feature>
<dbReference type="GO" id="GO:0019748">
    <property type="term" value="P:secondary metabolic process"/>
    <property type="evidence" value="ECO:0007669"/>
    <property type="project" value="TreeGrafter"/>
</dbReference>
<evidence type="ECO:0000313" key="4">
    <source>
        <dbReference type="EMBL" id="QEA17005.1"/>
    </source>
</evidence>
<dbReference type="KEGG" id="ngf:FRF71_13175"/>
<dbReference type="InterPro" id="IPR032466">
    <property type="entry name" value="Metal_Hydrolase"/>
</dbReference>
<reference evidence="4 5" key="1">
    <citation type="journal article" date="2013" name="J. Microbiol. Biotechnol.">
        <title>Novosphingobium ginsenosidimutans sp. nov., with the ability to convert ginsenoside.</title>
        <authorList>
            <person name="Kim J.K."/>
            <person name="He D."/>
            <person name="Liu Q.M."/>
            <person name="Park H.Y."/>
            <person name="Jung M.S."/>
            <person name="Yoon M.H."/>
            <person name="Kim S.C."/>
            <person name="Im W.T."/>
        </authorList>
    </citation>
    <scope>NUCLEOTIDE SEQUENCE [LARGE SCALE GENOMIC DNA]</scope>
    <source>
        <strain evidence="4 5">FW-6</strain>
    </source>
</reference>
<dbReference type="Proteomes" id="UP000321172">
    <property type="component" value="Chromosome"/>
</dbReference>
<dbReference type="GO" id="GO:0016787">
    <property type="term" value="F:hydrolase activity"/>
    <property type="evidence" value="ECO:0007669"/>
    <property type="project" value="UniProtKB-KW"/>
</dbReference>
<accession>A0A5B8S9I1</accession>
<dbReference type="InterPro" id="IPR032465">
    <property type="entry name" value="ACMSD"/>
</dbReference>
<dbReference type="GO" id="GO:0005737">
    <property type="term" value="C:cytoplasm"/>
    <property type="evidence" value="ECO:0007669"/>
    <property type="project" value="TreeGrafter"/>
</dbReference>
<evidence type="ECO:0000313" key="5">
    <source>
        <dbReference type="Proteomes" id="UP000321172"/>
    </source>
</evidence>
<dbReference type="OrthoDB" id="9799024at2"/>
<evidence type="ECO:0000256" key="1">
    <source>
        <dbReference type="ARBA" id="ARBA00023239"/>
    </source>
</evidence>
<evidence type="ECO:0000259" key="3">
    <source>
        <dbReference type="Pfam" id="PF04909"/>
    </source>
</evidence>
<dbReference type="PANTHER" id="PTHR21240">
    <property type="entry name" value="2-AMINO-3-CARBOXYLMUCONATE-6-SEMIALDEHYDE DECARBOXYLASE"/>
    <property type="match status" value="1"/>
</dbReference>
<proteinExistence type="predicted"/>
<dbReference type="GO" id="GO:0016831">
    <property type="term" value="F:carboxy-lyase activity"/>
    <property type="evidence" value="ECO:0007669"/>
    <property type="project" value="InterPro"/>
</dbReference>
<dbReference type="PANTHER" id="PTHR21240:SF28">
    <property type="entry name" value="ISO-OROTATE DECARBOXYLASE (EUROFUNG)"/>
    <property type="match status" value="1"/>
</dbReference>
<keyword evidence="4" id="KW-0378">Hydrolase</keyword>
<sequence length="408" mass="46184">MGISQSSSEYITHLSNKSSTKCSRRPAMEGYQATFTQDTPIEAVDWPMNREVQDSGWRPPAGTRVISVDDHGMEEEGLWEKRMSGADRERAPRLWQDKADDRWHMTVDGMNYDVPGIEGLIGEGRPGFWDAKERLKDMDAEGIDVSLFFHSRAMSLVRMEDKAFFARCMDAYNEWLGELCAANPQRLVGVGILPTIYNPADTAAYIEKFKGWGLKALEIPSAPKNVPYNASAMEPMWEAIADSGIPVMFHVGAYLEFRGKGATGANLTKNLGPYRPLWSLLAFSGILERHPNLKVVFCEGGFGWVPWTLQDADRIYQVYETEMKPKLKELPSYYFRRQCYSAIMTDDVGLKLAGEYNLTDNLLWSCDYPHGESVFGESRNEIRKIFDVLGEERAKDVVGRNAAKLWNL</sequence>
<feature type="region of interest" description="Disordered" evidence="2">
    <location>
        <begin position="1"/>
        <end position="25"/>
    </location>
</feature>
<dbReference type="AlphaFoldDB" id="A0A5B8S9I1"/>
<evidence type="ECO:0000256" key="2">
    <source>
        <dbReference type="SAM" id="MobiDB-lite"/>
    </source>
</evidence>
<gene>
    <name evidence="4" type="ORF">FRF71_13175</name>
</gene>
<keyword evidence="1" id="KW-0456">Lyase</keyword>
<name>A0A5B8S9I1_9SPHN</name>
<dbReference type="Pfam" id="PF04909">
    <property type="entry name" value="Amidohydro_2"/>
    <property type="match status" value="1"/>
</dbReference>
<dbReference type="EMBL" id="CP042345">
    <property type="protein sequence ID" value="QEA17005.1"/>
    <property type="molecule type" value="Genomic_DNA"/>
</dbReference>
<dbReference type="Gene3D" id="3.20.20.140">
    <property type="entry name" value="Metal-dependent hydrolases"/>
    <property type="match status" value="1"/>
</dbReference>
<dbReference type="InterPro" id="IPR006680">
    <property type="entry name" value="Amidohydro-rel"/>
</dbReference>
<keyword evidence="5" id="KW-1185">Reference proteome</keyword>
<protein>
    <submittedName>
        <fullName evidence="4">Amidohydrolase</fullName>
    </submittedName>
</protein>
<organism evidence="4 5">
    <name type="scientific">Novosphingobium ginsenosidimutans</name>
    <dbReference type="NCBI Taxonomy" id="1176536"/>
    <lineage>
        <taxon>Bacteria</taxon>
        <taxon>Pseudomonadati</taxon>
        <taxon>Pseudomonadota</taxon>
        <taxon>Alphaproteobacteria</taxon>
        <taxon>Sphingomonadales</taxon>
        <taxon>Sphingomonadaceae</taxon>
        <taxon>Novosphingobium</taxon>
    </lineage>
</organism>
<feature type="compositionally biased region" description="Polar residues" evidence="2">
    <location>
        <begin position="1"/>
        <end position="21"/>
    </location>
</feature>
<dbReference type="SUPFAM" id="SSF51556">
    <property type="entry name" value="Metallo-dependent hydrolases"/>
    <property type="match status" value="1"/>
</dbReference>